<accession>A0A9P7GVL2</accession>
<evidence type="ECO:0000313" key="3">
    <source>
        <dbReference type="EMBL" id="KAG5657812.1"/>
    </source>
</evidence>
<evidence type="ECO:0000259" key="2">
    <source>
        <dbReference type="SMART" id="SM00198"/>
    </source>
</evidence>
<dbReference type="SUPFAM" id="SSF55797">
    <property type="entry name" value="PR-1-like"/>
    <property type="match status" value="1"/>
</dbReference>
<feature type="chain" id="PRO_5040212042" description="SCP domain-containing protein" evidence="1">
    <location>
        <begin position="25"/>
        <end position="238"/>
    </location>
</feature>
<feature type="signal peptide" evidence="1">
    <location>
        <begin position="1"/>
        <end position="24"/>
    </location>
</feature>
<dbReference type="EMBL" id="JAGPUO010000016">
    <property type="protein sequence ID" value="KAG5657812.1"/>
    <property type="molecule type" value="Genomic_DNA"/>
</dbReference>
<dbReference type="Gene3D" id="3.40.33.10">
    <property type="entry name" value="CAP"/>
    <property type="match status" value="1"/>
</dbReference>
<evidence type="ECO:0000313" key="4">
    <source>
        <dbReference type="Proteomes" id="UP000782241"/>
    </source>
</evidence>
<feature type="domain" description="SCP" evidence="2">
    <location>
        <begin position="95"/>
        <end position="234"/>
    </location>
</feature>
<name>A0A9P7GVL2_9HYPO</name>
<reference evidence="3" key="1">
    <citation type="submission" date="2021-04" db="EMBL/GenBank/DDBJ databases">
        <title>Draft genome of Fusarium avenaceum strain F156N33, isolated from an atmospheric sample in Virginia.</title>
        <authorList>
            <person name="Yang S."/>
            <person name="Vinatzer B.A."/>
            <person name="Coleman J."/>
        </authorList>
    </citation>
    <scope>NUCLEOTIDE SEQUENCE</scope>
    <source>
        <strain evidence="3">F156N33</strain>
    </source>
</reference>
<keyword evidence="1" id="KW-0732">Signal</keyword>
<evidence type="ECO:0000256" key="1">
    <source>
        <dbReference type="SAM" id="SignalP"/>
    </source>
</evidence>
<dbReference type="PANTHER" id="PTHR10334">
    <property type="entry name" value="CYSTEINE-RICH SECRETORY PROTEIN-RELATED"/>
    <property type="match status" value="1"/>
</dbReference>
<comment type="caution">
    <text evidence="3">The sequence shown here is derived from an EMBL/GenBank/DDBJ whole genome shotgun (WGS) entry which is preliminary data.</text>
</comment>
<gene>
    <name evidence="3" type="ORF">KAF25_007845</name>
</gene>
<dbReference type="InterPro" id="IPR001283">
    <property type="entry name" value="CRISP-related"/>
</dbReference>
<dbReference type="Proteomes" id="UP000782241">
    <property type="component" value="Unassembled WGS sequence"/>
</dbReference>
<dbReference type="InterPro" id="IPR035940">
    <property type="entry name" value="CAP_sf"/>
</dbReference>
<protein>
    <recommendedName>
        <fullName evidence="2">SCP domain-containing protein</fullName>
    </recommendedName>
</protein>
<dbReference type="AlphaFoldDB" id="A0A9P7GVL2"/>
<sequence>MLLSTPNTKSSLLLALYLLTGASAVPAPGKSHGTDIEETFGFLPAISGDGLGTDPVLCIPSSDDDDDEDSCTFDSDSDEKRDLFSTLMARASMSSDDKESLRLHNEARKKVNVKGLVWDYKLEAAALTWARKIAKAGKMKHSESKDRSGQGENLAYAYSSNGFKNPITAGTKAWLNEKKYYKGEKIPKGNFTQYGHYTQCVWEKSTKVGIATARDSKGAWYTVARYSGPGNVAGQKPY</sequence>
<dbReference type="PRINTS" id="PR00837">
    <property type="entry name" value="V5TPXLIKE"/>
</dbReference>
<dbReference type="InterPro" id="IPR014044">
    <property type="entry name" value="CAP_dom"/>
</dbReference>
<organism evidence="3 4">
    <name type="scientific">Fusarium avenaceum</name>
    <dbReference type="NCBI Taxonomy" id="40199"/>
    <lineage>
        <taxon>Eukaryota</taxon>
        <taxon>Fungi</taxon>
        <taxon>Dikarya</taxon>
        <taxon>Ascomycota</taxon>
        <taxon>Pezizomycotina</taxon>
        <taxon>Sordariomycetes</taxon>
        <taxon>Hypocreomycetidae</taxon>
        <taxon>Hypocreales</taxon>
        <taxon>Nectriaceae</taxon>
        <taxon>Fusarium</taxon>
        <taxon>Fusarium tricinctum species complex</taxon>
    </lineage>
</organism>
<keyword evidence="4" id="KW-1185">Reference proteome</keyword>
<dbReference type="SMART" id="SM00198">
    <property type="entry name" value="SCP"/>
    <property type="match status" value="1"/>
</dbReference>
<dbReference type="Pfam" id="PF00188">
    <property type="entry name" value="CAP"/>
    <property type="match status" value="1"/>
</dbReference>
<proteinExistence type="predicted"/>